<protein>
    <submittedName>
        <fullName evidence="2">Ferritin</fullName>
    </submittedName>
</protein>
<dbReference type="Pfam" id="PF02915">
    <property type="entry name" value="Rubrerythrin"/>
    <property type="match status" value="1"/>
</dbReference>
<accession>A0A0B5FQK5</accession>
<evidence type="ECO:0000313" key="2">
    <source>
        <dbReference type="EMBL" id="AJF06380.1"/>
    </source>
</evidence>
<keyword evidence="3" id="KW-1185">Reference proteome</keyword>
<dbReference type="GO" id="GO:0016491">
    <property type="term" value="F:oxidoreductase activity"/>
    <property type="evidence" value="ECO:0007669"/>
    <property type="project" value="InterPro"/>
</dbReference>
<dbReference type="HOGENOM" id="CLU_1666898_0_0_7"/>
<dbReference type="OrthoDB" id="5395233at2"/>
<dbReference type="RefSeq" id="WP_040199979.1">
    <property type="nucleotide sequence ID" value="NZ_CP010311.1"/>
</dbReference>
<organism evidence="2 3">
    <name type="scientific">Geoalkalibacter subterraneus</name>
    <dbReference type="NCBI Taxonomy" id="483547"/>
    <lineage>
        <taxon>Bacteria</taxon>
        <taxon>Pseudomonadati</taxon>
        <taxon>Thermodesulfobacteriota</taxon>
        <taxon>Desulfuromonadia</taxon>
        <taxon>Desulfuromonadales</taxon>
        <taxon>Geoalkalibacteraceae</taxon>
        <taxon>Geoalkalibacter</taxon>
    </lineage>
</organism>
<dbReference type="InterPro" id="IPR003251">
    <property type="entry name" value="Rr_diiron-bd_dom"/>
</dbReference>
<dbReference type="GO" id="GO:0046872">
    <property type="term" value="F:metal ion binding"/>
    <property type="evidence" value="ECO:0007669"/>
    <property type="project" value="InterPro"/>
</dbReference>
<dbReference type="PANTHER" id="PTHR33531">
    <property type="entry name" value="RUBRERYTHRIN SUBFAMILY"/>
    <property type="match status" value="1"/>
</dbReference>
<dbReference type="SUPFAM" id="SSF47240">
    <property type="entry name" value="Ferritin-like"/>
    <property type="match status" value="1"/>
</dbReference>
<sequence length="158" mass="18169">MSDDSQVCYTYEAALEKAVEMEDGGFRNYLDAMRKVKDRQAQKILKDAALDELDHKHALEKAMLEGTIEGRHAMDQPVKTMNLDYVLHQEELPPNADARQALAYAIHLEKNAIDFYKKMQSGCEGAPMASIFEKLLNDETRHLQQLEDLYEKIFMTEN</sequence>
<name>A0A0B5FQK5_9BACT</name>
<dbReference type="STRING" id="483547.GSUB_07225"/>
<feature type="domain" description="Rubrerythrin diiron-binding" evidence="1">
    <location>
        <begin position="15"/>
        <end position="150"/>
    </location>
</feature>
<dbReference type="AlphaFoldDB" id="A0A0B5FQK5"/>
<dbReference type="Proteomes" id="UP000035036">
    <property type="component" value="Chromosome"/>
</dbReference>
<dbReference type="Gene3D" id="1.20.1260.10">
    <property type="match status" value="1"/>
</dbReference>
<evidence type="ECO:0000313" key="3">
    <source>
        <dbReference type="Proteomes" id="UP000035036"/>
    </source>
</evidence>
<evidence type="ECO:0000259" key="1">
    <source>
        <dbReference type="Pfam" id="PF02915"/>
    </source>
</evidence>
<dbReference type="KEGG" id="gsb:GSUB_07225"/>
<reference evidence="2 3" key="1">
    <citation type="journal article" date="2015" name="Genome Announc.">
        <title>Genomes of Geoalkalibacter ferrihydriticus Z-0531T and Geoalkalibacter subterraneus Red1T, Two Haloalkaliphilic Metal-Reducing Deltaproteobacteria.</title>
        <authorList>
            <person name="Badalamenti J.P."/>
            <person name="Krajmalnik-Brown R."/>
            <person name="Torres C.I."/>
            <person name="Bond D.R."/>
        </authorList>
    </citation>
    <scope>NUCLEOTIDE SEQUENCE [LARGE SCALE GENOMIC DNA]</scope>
    <source>
        <strain evidence="2 3">Red1</strain>
    </source>
</reference>
<dbReference type="EMBL" id="CP010311">
    <property type="protein sequence ID" value="AJF06380.1"/>
    <property type="molecule type" value="Genomic_DNA"/>
</dbReference>
<dbReference type="CDD" id="cd01045">
    <property type="entry name" value="Ferritin_like_AB"/>
    <property type="match status" value="1"/>
</dbReference>
<proteinExistence type="predicted"/>
<dbReference type="InterPro" id="IPR012347">
    <property type="entry name" value="Ferritin-like"/>
</dbReference>
<dbReference type="InterPro" id="IPR009078">
    <property type="entry name" value="Ferritin-like_SF"/>
</dbReference>
<dbReference type="PANTHER" id="PTHR33531:SF7">
    <property type="entry name" value="HYPOTHETICAL MEMBRANE PROTEIN, CONSERVED"/>
    <property type="match status" value="1"/>
</dbReference>
<gene>
    <name evidence="2" type="ORF">GSUB_07225</name>
</gene>